<dbReference type="Pfam" id="PF00725">
    <property type="entry name" value="3HCDH"/>
    <property type="match status" value="1"/>
</dbReference>
<dbReference type="PANTHER" id="PTHR48075">
    <property type="entry name" value="3-HYDROXYACYL-COA DEHYDROGENASE FAMILY PROTEIN"/>
    <property type="match status" value="1"/>
</dbReference>
<dbReference type="InterPro" id="IPR008927">
    <property type="entry name" value="6-PGluconate_DH-like_C_sf"/>
</dbReference>
<protein>
    <submittedName>
        <fullName evidence="2">3-hydroxyacyl-CoA dehydrogenase family protein</fullName>
    </submittedName>
</protein>
<dbReference type="PANTHER" id="PTHR48075:SF5">
    <property type="entry name" value="3-HYDROXYBUTYRYL-COA DEHYDROGENASE"/>
    <property type="match status" value="1"/>
</dbReference>
<name>A0ABZ2Z534_9BACT</name>
<feature type="domain" description="3-hydroxyacyl-CoA dehydrogenase C-terminal" evidence="1">
    <location>
        <begin position="130"/>
        <end position="208"/>
    </location>
</feature>
<evidence type="ECO:0000259" key="1">
    <source>
        <dbReference type="Pfam" id="PF00725"/>
    </source>
</evidence>
<proteinExistence type="predicted"/>
<evidence type="ECO:0000313" key="3">
    <source>
        <dbReference type="Proteomes" id="UP001449657"/>
    </source>
</evidence>
<accession>A0ABZ2Z534</accession>
<dbReference type="SUPFAM" id="SSF48179">
    <property type="entry name" value="6-phosphogluconate dehydrogenase C-terminal domain-like"/>
    <property type="match status" value="1"/>
</dbReference>
<dbReference type="InterPro" id="IPR006108">
    <property type="entry name" value="3HC_DH_C"/>
</dbReference>
<dbReference type="Proteomes" id="UP001449657">
    <property type="component" value="Chromosome"/>
</dbReference>
<dbReference type="EMBL" id="CP150096">
    <property type="protein sequence ID" value="WZN47267.1"/>
    <property type="molecule type" value="Genomic_DNA"/>
</dbReference>
<evidence type="ECO:0000313" key="2">
    <source>
        <dbReference type="EMBL" id="WZN47267.1"/>
    </source>
</evidence>
<organism evidence="2 3">
    <name type="scientific">Chitinophaga caseinilytica</name>
    <dbReference type="NCBI Taxonomy" id="2267521"/>
    <lineage>
        <taxon>Bacteria</taxon>
        <taxon>Pseudomonadati</taxon>
        <taxon>Bacteroidota</taxon>
        <taxon>Chitinophagia</taxon>
        <taxon>Chitinophagales</taxon>
        <taxon>Chitinophagaceae</taxon>
        <taxon>Chitinophaga</taxon>
    </lineage>
</organism>
<sequence>MDILVTGDRQRWDAFRQSRNTGAHRVLYEPELQPLKGGADLVIDLSLDERPENLMIYALRPEMPVLGCLVKTPAVAWEEHRRVYAVNWLPGFYGMPRLEVGIPAEGDAETLRSVMAELGWEYDTVKAAAGLVTPRTVAMIVNEAYFTAEEGTASREDIDISMKLGTNYPFGPFEWCRRIGIRNVYEVLRAVHAETGNERYRVCDTLEQEYQTFIQQPD</sequence>
<reference evidence="2 3" key="1">
    <citation type="submission" date="2024-03" db="EMBL/GenBank/DDBJ databases">
        <title>Chitinophaga caseinilytica sp. nov., a casein hydrolysing bacterium isolated from forest soil.</title>
        <authorList>
            <person name="Lee D.S."/>
            <person name="Han D.M."/>
            <person name="Baek J.H."/>
            <person name="Choi D.G."/>
            <person name="Jeon J.H."/>
            <person name="Jeon C.O."/>
        </authorList>
    </citation>
    <scope>NUCLEOTIDE SEQUENCE [LARGE SCALE GENOMIC DNA]</scope>
    <source>
        <strain evidence="2 3">KACC 19118</strain>
    </source>
</reference>
<keyword evidence="3" id="KW-1185">Reference proteome</keyword>
<dbReference type="RefSeq" id="WP_341841918.1">
    <property type="nucleotide sequence ID" value="NZ_CP149792.1"/>
</dbReference>
<gene>
    <name evidence="2" type="ORF">WJU22_03615</name>
</gene>
<dbReference type="InterPro" id="IPR013328">
    <property type="entry name" value="6PGD_dom2"/>
</dbReference>
<dbReference type="Gene3D" id="1.10.1040.10">
    <property type="entry name" value="N-(1-d-carboxylethyl)-l-norvaline Dehydrogenase, domain 2"/>
    <property type="match status" value="1"/>
</dbReference>